<reference evidence="7 8" key="1">
    <citation type="journal article" date="2013" name="Nature">
        <title>Insights into bilaterian evolution from three spiralian genomes.</title>
        <authorList>
            <person name="Simakov O."/>
            <person name="Marletaz F."/>
            <person name="Cho S.J."/>
            <person name="Edsinger-Gonzales E."/>
            <person name="Havlak P."/>
            <person name="Hellsten U."/>
            <person name="Kuo D.H."/>
            <person name="Larsson T."/>
            <person name="Lv J."/>
            <person name="Arendt D."/>
            <person name="Savage R."/>
            <person name="Osoegawa K."/>
            <person name="de Jong P."/>
            <person name="Grimwood J."/>
            <person name="Chapman J.A."/>
            <person name="Shapiro H."/>
            <person name="Aerts A."/>
            <person name="Otillar R.P."/>
            <person name="Terry A.Y."/>
            <person name="Boore J.L."/>
            <person name="Grigoriev I.V."/>
            <person name="Lindberg D.R."/>
            <person name="Seaver E.C."/>
            <person name="Weisblat D.A."/>
            <person name="Putnam N.H."/>
            <person name="Rokhsar D.S."/>
        </authorList>
    </citation>
    <scope>NUCLEOTIDE SEQUENCE [LARGE SCALE GENOMIC DNA]</scope>
</reference>
<evidence type="ECO:0000313" key="7">
    <source>
        <dbReference type="EMBL" id="ESO85316.1"/>
    </source>
</evidence>
<dbReference type="GO" id="GO:0006565">
    <property type="term" value="P:L-serine catabolic process"/>
    <property type="evidence" value="ECO:0007669"/>
    <property type="project" value="TreeGrafter"/>
</dbReference>
<dbReference type="InterPro" id="IPR001926">
    <property type="entry name" value="TrpB-like_PALP"/>
</dbReference>
<dbReference type="HOGENOM" id="CLU_021152_4_2_1"/>
<dbReference type="CTD" id="20233085"/>
<accession>V3ZWI0</accession>
<dbReference type="InterPro" id="IPR036052">
    <property type="entry name" value="TrpB-like_PALP_sf"/>
</dbReference>
<evidence type="ECO:0000256" key="4">
    <source>
        <dbReference type="ARBA" id="ARBA00041766"/>
    </source>
</evidence>
<dbReference type="GO" id="GO:0004794">
    <property type="term" value="F:threonine deaminase activity"/>
    <property type="evidence" value="ECO:0007669"/>
    <property type="project" value="TreeGrafter"/>
</dbReference>
<evidence type="ECO:0000256" key="5">
    <source>
        <dbReference type="ARBA" id="ARBA00042605"/>
    </source>
</evidence>
<evidence type="ECO:0000313" key="8">
    <source>
        <dbReference type="Proteomes" id="UP000030746"/>
    </source>
</evidence>
<evidence type="ECO:0000259" key="6">
    <source>
        <dbReference type="Pfam" id="PF00291"/>
    </source>
</evidence>
<keyword evidence="3" id="KW-0456">Lyase</keyword>
<evidence type="ECO:0000256" key="1">
    <source>
        <dbReference type="ARBA" id="ARBA00001933"/>
    </source>
</evidence>
<dbReference type="SUPFAM" id="SSF53686">
    <property type="entry name" value="Tryptophan synthase beta subunit-like PLP-dependent enzymes"/>
    <property type="match status" value="1"/>
</dbReference>
<feature type="domain" description="Tryptophan synthase beta chain-like PALP" evidence="6">
    <location>
        <begin position="8"/>
        <end position="195"/>
    </location>
</feature>
<comment type="cofactor">
    <cofactor evidence="1">
        <name>pyridoxal 5'-phosphate</name>
        <dbReference type="ChEBI" id="CHEBI:597326"/>
    </cofactor>
</comment>
<dbReference type="EMBL" id="KB203275">
    <property type="protein sequence ID" value="ESO85316.1"/>
    <property type="molecule type" value="Genomic_DNA"/>
</dbReference>
<dbReference type="GO" id="GO:0006567">
    <property type="term" value="P:L-threonine catabolic process"/>
    <property type="evidence" value="ECO:0007669"/>
    <property type="project" value="TreeGrafter"/>
</dbReference>
<dbReference type="Proteomes" id="UP000030746">
    <property type="component" value="Unassembled WGS sequence"/>
</dbReference>
<dbReference type="InterPro" id="IPR050147">
    <property type="entry name" value="Ser/Thr_Dehydratase"/>
</dbReference>
<gene>
    <name evidence="7" type="ORF">LOTGIDRAFT_130508</name>
</gene>
<dbReference type="RefSeq" id="XP_009064020.1">
    <property type="nucleotide sequence ID" value="XM_009065772.1"/>
</dbReference>
<dbReference type="PANTHER" id="PTHR48078">
    <property type="entry name" value="THREONINE DEHYDRATASE, MITOCHONDRIAL-RELATED"/>
    <property type="match status" value="1"/>
</dbReference>
<dbReference type="GO" id="GO:0009097">
    <property type="term" value="P:isoleucine biosynthetic process"/>
    <property type="evidence" value="ECO:0007669"/>
    <property type="project" value="TreeGrafter"/>
</dbReference>
<keyword evidence="8" id="KW-1185">Reference proteome</keyword>
<evidence type="ECO:0000256" key="2">
    <source>
        <dbReference type="ARBA" id="ARBA00022898"/>
    </source>
</evidence>
<name>V3ZWI0_LOTGI</name>
<dbReference type="Gene3D" id="3.40.50.1100">
    <property type="match status" value="3"/>
</dbReference>
<dbReference type="OrthoDB" id="4418812at2759"/>
<dbReference type="KEGG" id="lgi:LOTGIDRAFT_130508"/>
<proteinExistence type="predicted"/>
<protein>
    <recommendedName>
        <fullName evidence="4">L-serine deaminase</fullName>
    </recommendedName>
    <alternativeName>
        <fullName evidence="5">L-threonine dehydratase</fullName>
    </alternativeName>
</protein>
<organism evidence="7 8">
    <name type="scientific">Lottia gigantea</name>
    <name type="common">Giant owl limpet</name>
    <dbReference type="NCBI Taxonomy" id="225164"/>
    <lineage>
        <taxon>Eukaryota</taxon>
        <taxon>Metazoa</taxon>
        <taxon>Spiralia</taxon>
        <taxon>Lophotrochozoa</taxon>
        <taxon>Mollusca</taxon>
        <taxon>Gastropoda</taxon>
        <taxon>Patellogastropoda</taxon>
        <taxon>Lottioidea</taxon>
        <taxon>Lottiidae</taxon>
        <taxon>Lottia</taxon>
    </lineage>
</organism>
<dbReference type="PANTHER" id="PTHR48078:SF14">
    <property type="entry name" value="L-SERINE AMMONIA-LYASE"/>
    <property type="match status" value="1"/>
</dbReference>
<keyword evidence="2" id="KW-0663">Pyridoxal phosphate</keyword>
<dbReference type="OMA" id="FKFRGGW"/>
<sequence>MQYLFPQLAEQGVDLYLKLENMQNTGSFELRGVVNQIAKIKSRMSNQNHRTKFVTNSAVNFGKAFGYVLQQRSLLGVCIMPDSSSQSKMERIKCHGVKVELCPATEIQSRVDRYVAENEYHYCDSNDDRDLMAGYSSIGLEILEALPEFDILLICCEGGGLPAGVSAAIRSKLKRTCCQIYAIESESSPTMFEKILNATKKLFDVGLIVEPSGSAAMAALLSNKIPDVKFKKVVVIVSGGNITPDELKELI</sequence>
<evidence type="ECO:0000256" key="3">
    <source>
        <dbReference type="ARBA" id="ARBA00023239"/>
    </source>
</evidence>
<dbReference type="GO" id="GO:0003941">
    <property type="term" value="F:L-serine ammonia-lyase activity"/>
    <property type="evidence" value="ECO:0007669"/>
    <property type="project" value="TreeGrafter"/>
</dbReference>
<dbReference type="AlphaFoldDB" id="V3ZWI0"/>
<dbReference type="GeneID" id="20233085"/>
<dbReference type="Pfam" id="PF00291">
    <property type="entry name" value="PALP"/>
    <property type="match status" value="1"/>
</dbReference>
<dbReference type="STRING" id="225164.V3ZWI0"/>